<dbReference type="PROSITE" id="PS51375">
    <property type="entry name" value="PPR"/>
    <property type="match status" value="3"/>
</dbReference>
<feature type="repeat" description="PPR" evidence="2">
    <location>
        <begin position="381"/>
        <end position="415"/>
    </location>
</feature>
<feature type="region of interest" description="Disordered" evidence="3">
    <location>
        <begin position="56"/>
        <end position="84"/>
    </location>
</feature>
<dbReference type="EMBL" id="JBHFFA010000008">
    <property type="protein sequence ID" value="KAL2608133.1"/>
    <property type="molecule type" value="Genomic_DNA"/>
</dbReference>
<dbReference type="PANTHER" id="PTHR47930">
    <property type="entry name" value="YALI0C12947P"/>
    <property type="match status" value="1"/>
</dbReference>
<evidence type="ECO:0008006" key="6">
    <source>
        <dbReference type="Google" id="ProtNLM"/>
    </source>
</evidence>
<reference evidence="4 5" key="1">
    <citation type="submission" date="2024-09" db="EMBL/GenBank/DDBJ databases">
        <title>Chromosome-scale assembly of Riccia fluitans.</title>
        <authorList>
            <person name="Paukszto L."/>
            <person name="Sawicki J."/>
            <person name="Karawczyk K."/>
            <person name="Piernik-Szablinska J."/>
            <person name="Szczecinska M."/>
            <person name="Mazdziarz M."/>
        </authorList>
    </citation>
    <scope>NUCLEOTIDE SEQUENCE [LARGE SCALE GENOMIC DNA]</scope>
    <source>
        <strain evidence="4">Rf_01</strain>
        <tissue evidence="4">Aerial parts of the thallus</tissue>
    </source>
</reference>
<keyword evidence="5" id="KW-1185">Reference proteome</keyword>
<dbReference type="Gene3D" id="1.25.40.10">
    <property type="entry name" value="Tetratricopeptide repeat domain"/>
    <property type="match status" value="2"/>
</dbReference>
<sequence length="556" mass="63107">MYSLRLHPKLSFDTLSSHKHVRSVFWRQVPNFHPVDAWECGGGSSRATICYGMGRQGRNERRDSPYIRDQTRDRQEEREWRDERWEEEEISNISEYDEFEVSEEFHKSGKGSQKLPIESNGPPPLILHPFISEEKPVSPNSLRPLPLPSPNKIRPPRLPTPSIRRKLCLNQQSNNQVVDFVKNLTTQIQSLPDEVPVSELLNNWVWKLKKGALAPTITELGKLQLIDRVLQIFSCVQTYPHLWPDDVTLSAIINVMVEAGEVEIAVQLQRGVGRDSMRAAQALASSLAKAGLLEESVKVLNYMKRSGWKVDGFVYSTITQWACRTGARDLAKRLWSNVNLSDVKLKLQDYTSLIASCSKLGLYEIIDRLYHEFTGSGLKPNIILYTTLLSLLSRQGRYREAVALFWEMEEARCEPDLVAYEVMLDICAKLEDLTRALKVYRDLKNAGYTPTPGFFNTLIQLLVKKGSLSRAREMTREMSSRGFTPAFRPGVLEPSLGADRRIVKDESSVAALKDTEIEQSVLRGGHTPYVDIPEPARRSSLRPQIHFCGDAEGSKV</sequence>
<dbReference type="Proteomes" id="UP001605036">
    <property type="component" value="Unassembled WGS sequence"/>
</dbReference>
<feature type="region of interest" description="Disordered" evidence="3">
    <location>
        <begin position="102"/>
        <end position="130"/>
    </location>
</feature>
<protein>
    <recommendedName>
        <fullName evidence="6">Pentatricopeptide repeat-containing protein</fullName>
    </recommendedName>
</protein>
<dbReference type="AlphaFoldDB" id="A0ABD1XHG2"/>
<comment type="caution">
    <text evidence="4">The sequence shown here is derived from an EMBL/GenBank/DDBJ whole genome shotgun (WGS) entry which is preliminary data.</text>
</comment>
<feature type="region of interest" description="Disordered" evidence="3">
    <location>
        <begin position="137"/>
        <end position="156"/>
    </location>
</feature>
<evidence type="ECO:0000256" key="3">
    <source>
        <dbReference type="SAM" id="MobiDB-lite"/>
    </source>
</evidence>
<evidence type="ECO:0000256" key="2">
    <source>
        <dbReference type="PROSITE-ProRule" id="PRU00708"/>
    </source>
</evidence>
<dbReference type="PANTHER" id="PTHR47930:SF2">
    <property type="entry name" value="PENTATRICOPEPTIDE REPEAT PROTEIN (AFU_ORTHOLOGUE AFUA_8G04250)"/>
    <property type="match status" value="1"/>
</dbReference>
<dbReference type="Pfam" id="PF01535">
    <property type="entry name" value="PPR"/>
    <property type="match status" value="3"/>
</dbReference>
<dbReference type="InterPro" id="IPR011990">
    <property type="entry name" value="TPR-like_helical_dom_sf"/>
</dbReference>
<feature type="repeat" description="PPR" evidence="2">
    <location>
        <begin position="416"/>
        <end position="450"/>
    </location>
</feature>
<keyword evidence="1" id="KW-0677">Repeat</keyword>
<dbReference type="NCBIfam" id="TIGR00756">
    <property type="entry name" value="PPR"/>
    <property type="match status" value="4"/>
</dbReference>
<feature type="compositionally biased region" description="Basic and acidic residues" evidence="3">
    <location>
        <begin position="57"/>
        <end position="84"/>
    </location>
</feature>
<gene>
    <name evidence="4" type="ORF">R1flu_026706</name>
</gene>
<proteinExistence type="predicted"/>
<accession>A0ABD1XHG2</accession>
<dbReference type="InterPro" id="IPR002885">
    <property type="entry name" value="PPR_rpt"/>
</dbReference>
<feature type="repeat" description="PPR" evidence="2">
    <location>
        <begin position="451"/>
        <end position="485"/>
    </location>
</feature>
<name>A0ABD1XHG2_9MARC</name>
<evidence type="ECO:0000256" key="1">
    <source>
        <dbReference type="ARBA" id="ARBA00022737"/>
    </source>
</evidence>
<organism evidence="4 5">
    <name type="scientific">Riccia fluitans</name>
    <dbReference type="NCBI Taxonomy" id="41844"/>
    <lineage>
        <taxon>Eukaryota</taxon>
        <taxon>Viridiplantae</taxon>
        <taxon>Streptophyta</taxon>
        <taxon>Embryophyta</taxon>
        <taxon>Marchantiophyta</taxon>
        <taxon>Marchantiopsida</taxon>
        <taxon>Marchantiidae</taxon>
        <taxon>Marchantiales</taxon>
        <taxon>Ricciaceae</taxon>
        <taxon>Riccia</taxon>
    </lineage>
</organism>
<evidence type="ECO:0000313" key="4">
    <source>
        <dbReference type="EMBL" id="KAL2608133.1"/>
    </source>
</evidence>
<dbReference type="Pfam" id="PF13041">
    <property type="entry name" value="PPR_2"/>
    <property type="match status" value="1"/>
</dbReference>
<evidence type="ECO:0000313" key="5">
    <source>
        <dbReference type="Proteomes" id="UP001605036"/>
    </source>
</evidence>